<evidence type="ECO:0000313" key="1">
    <source>
        <dbReference type="EMBL" id="CAL4078049.1"/>
    </source>
</evidence>
<reference evidence="1 2" key="1">
    <citation type="submission" date="2024-05" db="EMBL/GenBank/DDBJ databases">
        <authorList>
            <person name="Wallberg A."/>
        </authorList>
    </citation>
    <scope>NUCLEOTIDE SEQUENCE [LARGE SCALE GENOMIC DNA]</scope>
</reference>
<dbReference type="Proteomes" id="UP001497623">
    <property type="component" value="Unassembled WGS sequence"/>
</dbReference>
<feature type="non-terminal residue" evidence="1">
    <location>
        <position position="1"/>
    </location>
</feature>
<sequence length="470" mass="58202">LSVLLSATTAVTCFLVFRKLKSFKENQQYRARVAAAANILHHEPPSGKIPPAQTQANQVNQVNQNNISTIYHQRQVSNSSISQTYQQQVNKQNQVKKYIEQNNKYAEQNHQVKDYNYSKKFDELNPREFISQQDDSDYYERDQYYTRRLYQRQEQYRDVYDSEDEYVQDDYDDHYAWPGRNYDYIEDDYRHDNHEYSNETDDRLDDDYRRYDDYRERRYMQNIEEDRRKIRREYSEPIKLYYGRNFNNHREYIEYQEGYSNSDSWSLGSTQDSYSPRYNNQSFWYPRQTYRTTNQKNTWSQPQRNSRYNEWYNPTPQYETSRTSRYNTIPQRHRSQSLPGRQVYYEPDIRGEWGNQNRWRSECNQDRWRGDDHRWRGDDHRWRGDNNRWRGDNHRWRGDNHRWRGDNQRWRGDNQRWRGDNNQRWRGEWCHQNRHVWYNHPNYEQFDHTPSPDFLAPGEDPTNSWPLIQC</sequence>
<protein>
    <submittedName>
        <fullName evidence="1">Uncharacterized protein</fullName>
    </submittedName>
</protein>
<keyword evidence="2" id="KW-1185">Reference proteome</keyword>
<organism evidence="1 2">
    <name type="scientific">Meganyctiphanes norvegica</name>
    <name type="common">Northern krill</name>
    <name type="synonym">Thysanopoda norvegica</name>
    <dbReference type="NCBI Taxonomy" id="48144"/>
    <lineage>
        <taxon>Eukaryota</taxon>
        <taxon>Metazoa</taxon>
        <taxon>Ecdysozoa</taxon>
        <taxon>Arthropoda</taxon>
        <taxon>Crustacea</taxon>
        <taxon>Multicrustacea</taxon>
        <taxon>Malacostraca</taxon>
        <taxon>Eumalacostraca</taxon>
        <taxon>Eucarida</taxon>
        <taxon>Euphausiacea</taxon>
        <taxon>Euphausiidae</taxon>
        <taxon>Meganyctiphanes</taxon>
    </lineage>
</organism>
<dbReference type="EMBL" id="CAXKWB010005369">
    <property type="protein sequence ID" value="CAL4078049.1"/>
    <property type="molecule type" value="Genomic_DNA"/>
</dbReference>
<evidence type="ECO:0000313" key="2">
    <source>
        <dbReference type="Proteomes" id="UP001497623"/>
    </source>
</evidence>
<accession>A0AAV2QAD9</accession>
<name>A0AAV2QAD9_MEGNR</name>
<comment type="caution">
    <text evidence="1">The sequence shown here is derived from an EMBL/GenBank/DDBJ whole genome shotgun (WGS) entry which is preliminary data.</text>
</comment>
<proteinExistence type="predicted"/>
<dbReference type="AlphaFoldDB" id="A0AAV2QAD9"/>
<gene>
    <name evidence="1" type="ORF">MNOR_LOCUS10554</name>
</gene>
<feature type="non-terminal residue" evidence="1">
    <location>
        <position position="470"/>
    </location>
</feature>